<comment type="caution">
    <text evidence="1">The sequence shown here is derived from an EMBL/GenBank/DDBJ whole genome shotgun (WGS) entry which is preliminary data.</text>
</comment>
<dbReference type="EMBL" id="WNWW01000206">
    <property type="protein sequence ID" value="KAF3428700.1"/>
    <property type="molecule type" value="Genomic_DNA"/>
</dbReference>
<evidence type="ECO:0000313" key="1">
    <source>
        <dbReference type="EMBL" id="KAF3428700.1"/>
    </source>
</evidence>
<accession>A0A833S1Q1</accession>
<dbReference type="Proteomes" id="UP000655588">
    <property type="component" value="Unassembled WGS sequence"/>
</dbReference>
<protein>
    <submittedName>
        <fullName evidence="1">Uncharacterized protein</fullName>
    </submittedName>
</protein>
<proteinExistence type="predicted"/>
<keyword evidence="2" id="KW-1185">Reference proteome</keyword>
<gene>
    <name evidence="1" type="ORF">E2986_13465</name>
</gene>
<name>A0A833S1Q1_9HYME</name>
<dbReference type="AlphaFoldDB" id="A0A833S1Q1"/>
<dbReference type="Gene3D" id="1.10.238.10">
    <property type="entry name" value="EF-hand"/>
    <property type="match status" value="1"/>
</dbReference>
<organism evidence="1 2">
    <name type="scientific">Frieseomelitta varia</name>
    <dbReference type="NCBI Taxonomy" id="561572"/>
    <lineage>
        <taxon>Eukaryota</taxon>
        <taxon>Metazoa</taxon>
        <taxon>Ecdysozoa</taxon>
        <taxon>Arthropoda</taxon>
        <taxon>Hexapoda</taxon>
        <taxon>Insecta</taxon>
        <taxon>Pterygota</taxon>
        <taxon>Neoptera</taxon>
        <taxon>Endopterygota</taxon>
        <taxon>Hymenoptera</taxon>
        <taxon>Apocrita</taxon>
        <taxon>Aculeata</taxon>
        <taxon>Apoidea</taxon>
        <taxon>Anthophila</taxon>
        <taxon>Apidae</taxon>
        <taxon>Frieseomelitta</taxon>
    </lineage>
</organism>
<reference evidence="1" key="1">
    <citation type="submission" date="2019-11" db="EMBL/GenBank/DDBJ databases">
        <title>The nuclear and mitochondrial genomes of Frieseomelitta varia - a highly eusocial stingless bee (Meliponini) with a permanently sterile worker caste.</title>
        <authorList>
            <person name="Freitas F.C.P."/>
            <person name="Lourenco A.P."/>
            <person name="Nunes F.M.F."/>
            <person name="Paschoal A.R."/>
            <person name="Abreu F.C.P."/>
            <person name="Barbin F.O."/>
            <person name="Bataglia L."/>
            <person name="Cardoso-Junior C.A.M."/>
            <person name="Cervoni M.S."/>
            <person name="Silva S.R."/>
            <person name="Dalarmi F."/>
            <person name="Del Lama M.A."/>
            <person name="Depintor T.S."/>
            <person name="Ferreira K.M."/>
            <person name="Goria P.S."/>
            <person name="Jaskot M.C."/>
            <person name="Lago D.C."/>
            <person name="Luna-Lucena D."/>
            <person name="Moda L.M."/>
            <person name="Nascimento L."/>
            <person name="Pedrino M."/>
            <person name="Rabico F.O."/>
            <person name="Sanches F.C."/>
            <person name="Santos D.E."/>
            <person name="Santos C.G."/>
            <person name="Vieira J."/>
            <person name="Lopes T.F."/>
            <person name="Barchuk A.R."/>
            <person name="Hartfelder K."/>
            <person name="Simoes Z.L.P."/>
            <person name="Bitondi M.M.G."/>
            <person name="Pinheiro D.G."/>
        </authorList>
    </citation>
    <scope>NUCLEOTIDE SEQUENCE</scope>
    <source>
        <strain evidence="1">USP_RPSP 00005682</strain>
        <tissue evidence="1">Whole individual</tissue>
    </source>
</reference>
<sequence>MGNKIATFTEEQLEDYQDCTFFTRKEILRYSTNVLYAQIFKRFRDMGDPGTVPRSMTPQQASTLRIPLSCLTRIPELKVLLLLSFNVQSLLSYVSAKFL</sequence>
<evidence type="ECO:0000313" key="2">
    <source>
        <dbReference type="Proteomes" id="UP000655588"/>
    </source>
</evidence>